<sequence length="225" mass="24571">MNLSALLFDIAALAIVVLCALYYAHKGFLAGLLSFFGTLAAMVLAGALAWWLAPTVFDHFLRPGLEENMAAAIAEGGFTSTRDFLDGILGFLPDDLIQTIYNSLQVNLDFTAPDIARHAVQQVVQPLVTPLVTLLLFFALFVVMRLLLWVVRKATSVLTRLPVISTLNGFLGLLMGILVGLLYLVLILLAVFAYSAFNPSQGLTEVHLDGSVALRLFSWLDFFAH</sequence>
<name>S0DDF9_9ZZZZ</name>
<feature type="transmembrane region" description="Helical" evidence="1">
    <location>
        <begin position="131"/>
        <end position="151"/>
    </location>
</feature>
<evidence type="ECO:0008006" key="3">
    <source>
        <dbReference type="Google" id="ProtNLM"/>
    </source>
</evidence>
<protein>
    <recommendedName>
        <fullName evidence="3">Colicin V production protein</fullName>
    </recommendedName>
</protein>
<proteinExistence type="predicted"/>
<organism evidence="2">
    <name type="scientific">termite gut metagenome</name>
    <dbReference type="NCBI Taxonomy" id="433724"/>
    <lineage>
        <taxon>unclassified sequences</taxon>
        <taxon>metagenomes</taxon>
        <taxon>organismal metagenomes</taxon>
    </lineage>
</organism>
<accession>S0DDF9</accession>
<reference evidence="2" key="2">
    <citation type="journal article" date="2013" name="Biotechnol. Biofuels">
        <title>Mining for hemicellulases in the fungus-growing termite Pseudacanthotermes militaris using functional metagenomics.</title>
        <authorList>
            <person name="Bastien G."/>
            <person name="Arnal G."/>
            <person name="Bozonnet S."/>
            <person name="Laguerre S."/>
            <person name="Ferreira F."/>
            <person name="Faure R."/>
            <person name="Henrissat B."/>
            <person name="Lefevre F."/>
            <person name="Robe P."/>
            <person name="Bouchez O."/>
            <person name="Noirot C."/>
            <person name="Dumon C."/>
            <person name="O'Donohue M."/>
        </authorList>
    </citation>
    <scope>NUCLEOTIDE SEQUENCE</scope>
</reference>
<reference evidence="2" key="1">
    <citation type="submission" date="2012-10" db="EMBL/GenBank/DDBJ databases">
        <authorList>
            <person name="Sandrine L."/>
        </authorList>
    </citation>
    <scope>NUCLEOTIDE SEQUENCE</scope>
</reference>
<keyword evidence="1" id="KW-0812">Transmembrane</keyword>
<feature type="transmembrane region" description="Helical" evidence="1">
    <location>
        <begin position="31"/>
        <end position="53"/>
    </location>
</feature>
<keyword evidence="1" id="KW-0472">Membrane</keyword>
<feature type="transmembrane region" description="Helical" evidence="1">
    <location>
        <begin position="6"/>
        <end position="24"/>
    </location>
</feature>
<keyword evidence="1" id="KW-1133">Transmembrane helix</keyword>
<feature type="transmembrane region" description="Helical" evidence="1">
    <location>
        <begin position="171"/>
        <end position="197"/>
    </location>
</feature>
<dbReference type="AlphaFoldDB" id="S0DDF9"/>
<dbReference type="EMBL" id="HF548275">
    <property type="protein sequence ID" value="CCO20942.1"/>
    <property type="molecule type" value="Genomic_DNA"/>
</dbReference>
<gene>
    <name evidence="2" type="ORF">BN138_130</name>
</gene>
<evidence type="ECO:0000256" key="1">
    <source>
        <dbReference type="SAM" id="Phobius"/>
    </source>
</evidence>
<evidence type="ECO:0000313" key="2">
    <source>
        <dbReference type="EMBL" id="CCO20942.1"/>
    </source>
</evidence>